<evidence type="ECO:0008006" key="4">
    <source>
        <dbReference type="Google" id="ProtNLM"/>
    </source>
</evidence>
<feature type="region of interest" description="Disordered" evidence="1">
    <location>
        <begin position="1"/>
        <end position="43"/>
    </location>
</feature>
<reference evidence="2 3" key="1">
    <citation type="journal article" date="2021" name="Elife">
        <title>Chloroplast acquisition without the gene transfer in kleptoplastic sea slugs, Plakobranchus ocellatus.</title>
        <authorList>
            <person name="Maeda T."/>
            <person name="Takahashi S."/>
            <person name="Yoshida T."/>
            <person name="Shimamura S."/>
            <person name="Takaki Y."/>
            <person name="Nagai Y."/>
            <person name="Toyoda A."/>
            <person name="Suzuki Y."/>
            <person name="Arimoto A."/>
            <person name="Ishii H."/>
            <person name="Satoh N."/>
            <person name="Nishiyama T."/>
            <person name="Hasebe M."/>
            <person name="Maruyama T."/>
            <person name="Minagawa J."/>
            <person name="Obokata J."/>
            <person name="Shigenobu S."/>
        </authorList>
    </citation>
    <scope>NUCLEOTIDE SEQUENCE [LARGE SCALE GENOMIC DNA]</scope>
</reference>
<name>A0AAV4HHR7_9GAST</name>
<accession>A0AAV4HHR7</accession>
<dbReference type="EMBL" id="BMAT01012661">
    <property type="protein sequence ID" value="GFR96375.1"/>
    <property type="molecule type" value="Genomic_DNA"/>
</dbReference>
<evidence type="ECO:0000256" key="1">
    <source>
        <dbReference type="SAM" id="MobiDB-lite"/>
    </source>
</evidence>
<protein>
    <recommendedName>
        <fullName evidence="4">PiggyBac transposable element-derived protein domain-containing protein</fullName>
    </recommendedName>
</protein>
<feature type="region of interest" description="Disordered" evidence="1">
    <location>
        <begin position="249"/>
        <end position="275"/>
    </location>
</feature>
<gene>
    <name evidence="2" type="ORF">ElyMa_006296200</name>
</gene>
<keyword evidence="3" id="KW-1185">Reference proteome</keyword>
<evidence type="ECO:0000313" key="3">
    <source>
        <dbReference type="Proteomes" id="UP000762676"/>
    </source>
</evidence>
<proteinExistence type="predicted"/>
<feature type="region of interest" description="Disordered" evidence="1">
    <location>
        <begin position="175"/>
        <end position="214"/>
    </location>
</feature>
<dbReference type="AlphaFoldDB" id="A0AAV4HHR7"/>
<sequence>MDSSQPVPNEHHDAASDALCYPLQEGHLNGHDTEPGNNGLAEDVFVPQSPEKMEDEDLIMDNGSDEAAGFVNDNVNDNQRYEDQVEGEVDRGWNNQEVLPHQENYIAEAERKTENNDGGFPNQEQDQNQPDGIASLAPATGAAEIVVTSPDGVELRHGLHAEGDPVPEVVATSPEPAEAMAARDPMPQEEEMPSVVVTPTKDQRPSGTSTPKTLKEKISAKELWHNFQMLDLCTVISCVHATMPRATLRSRQQAAGSKRRSSRWPEVDTDSSTSI</sequence>
<comment type="caution">
    <text evidence="2">The sequence shown here is derived from an EMBL/GenBank/DDBJ whole genome shotgun (WGS) entry which is preliminary data.</text>
</comment>
<organism evidence="2 3">
    <name type="scientific">Elysia marginata</name>
    <dbReference type="NCBI Taxonomy" id="1093978"/>
    <lineage>
        <taxon>Eukaryota</taxon>
        <taxon>Metazoa</taxon>
        <taxon>Spiralia</taxon>
        <taxon>Lophotrochozoa</taxon>
        <taxon>Mollusca</taxon>
        <taxon>Gastropoda</taxon>
        <taxon>Heterobranchia</taxon>
        <taxon>Euthyneura</taxon>
        <taxon>Panpulmonata</taxon>
        <taxon>Sacoglossa</taxon>
        <taxon>Placobranchoidea</taxon>
        <taxon>Plakobranchidae</taxon>
        <taxon>Elysia</taxon>
    </lineage>
</organism>
<feature type="region of interest" description="Disordered" evidence="1">
    <location>
        <begin position="113"/>
        <end position="135"/>
    </location>
</feature>
<dbReference type="Proteomes" id="UP000762676">
    <property type="component" value="Unassembled WGS sequence"/>
</dbReference>
<evidence type="ECO:0000313" key="2">
    <source>
        <dbReference type="EMBL" id="GFR96375.1"/>
    </source>
</evidence>